<dbReference type="EMBL" id="FNZM01000051">
    <property type="protein sequence ID" value="SEK15806.1"/>
    <property type="molecule type" value="Genomic_DNA"/>
</dbReference>
<comment type="caution">
    <text evidence="3">The sequence shown here is derived from an EMBL/GenBank/DDBJ whole genome shotgun (WGS) entry which is preliminary data.</text>
</comment>
<organism evidence="3 4">
    <name type="scientific">Paraburkholderia tropica</name>
    <dbReference type="NCBI Taxonomy" id="92647"/>
    <lineage>
        <taxon>Bacteria</taxon>
        <taxon>Pseudomonadati</taxon>
        <taxon>Pseudomonadota</taxon>
        <taxon>Betaproteobacteria</taxon>
        <taxon>Burkholderiales</taxon>
        <taxon>Burkholderiaceae</taxon>
        <taxon>Paraburkholderia</taxon>
    </lineage>
</organism>
<dbReference type="InterPro" id="IPR049492">
    <property type="entry name" value="BD-FAE-like_dom"/>
</dbReference>
<proteinExistence type="predicted"/>
<dbReference type="InterPro" id="IPR050300">
    <property type="entry name" value="GDXG_lipolytic_enzyme"/>
</dbReference>
<protein>
    <submittedName>
        <fullName evidence="3">Acetyl esterase/lipase</fullName>
    </submittedName>
</protein>
<gene>
    <name evidence="3" type="ORF">SAMN05216550_1515</name>
</gene>
<dbReference type="GO" id="GO:0016787">
    <property type="term" value="F:hydrolase activity"/>
    <property type="evidence" value="ECO:0007669"/>
    <property type="project" value="UniProtKB-KW"/>
</dbReference>
<dbReference type="Pfam" id="PF20434">
    <property type="entry name" value="BD-FAE"/>
    <property type="match status" value="1"/>
</dbReference>
<dbReference type="InterPro" id="IPR029058">
    <property type="entry name" value="AB_hydrolase_fold"/>
</dbReference>
<dbReference type="GeneID" id="61308397"/>
<keyword evidence="1" id="KW-0378">Hydrolase</keyword>
<feature type="domain" description="BD-FAE-like" evidence="2">
    <location>
        <begin position="72"/>
        <end position="178"/>
    </location>
</feature>
<dbReference type="PANTHER" id="PTHR48081">
    <property type="entry name" value="AB HYDROLASE SUPERFAMILY PROTEIN C4A8.06C"/>
    <property type="match status" value="1"/>
</dbReference>
<evidence type="ECO:0000259" key="2">
    <source>
        <dbReference type="Pfam" id="PF20434"/>
    </source>
</evidence>
<dbReference type="AlphaFoldDB" id="A0AAQ1GPR6"/>
<name>A0AAQ1GPR6_9BURK</name>
<evidence type="ECO:0000313" key="4">
    <source>
        <dbReference type="Proteomes" id="UP000183529"/>
    </source>
</evidence>
<evidence type="ECO:0000313" key="3">
    <source>
        <dbReference type="EMBL" id="SEK15806.1"/>
    </source>
</evidence>
<dbReference type="Proteomes" id="UP000183529">
    <property type="component" value="Unassembled WGS sequence"/>
</dbReference>
<reference evidence="3 4" key="1">
    <citation type="submission" date="2016-10" db="EMBL/GenBank/DDBJ databases">
        <authorList>
            <person name="Varghese N."/>
            <person name="Submissions S."/>
        </authorList>
    </citation>
    <scope>NUCLEOTIDE SEQUENCE [LARGE SCALE GENOMIC DNA]</scope>
    <source>
        <strain evidence="3 4">LMG 22274</strain>
    </source>
</reference>
<dbReference type="SUPFAM" id="SSF53474">
    <property type="entry name" value="alpha/beta-Hydrolases"/>
    <property type="match status" value="1"/>
</dbReference>
<dbReference type="RefSeq" id="WP_074987897.1">
    <property type="nucleotide sequence ID" value="NZ_CADFGN010000033.1"/>
</dbReference>
<dbReference type="Gene3D" id="3.40.50.1820">
    <property type="entry name" value="alpha/beta hydrolase"/>
    <property type="match status" value="1"/>
</dbReference>
<evidence type="ECO:0000256" key="1">
    <source>
        <dbReference type="ARBA" id="ARBA00022801"/>
    </source>
</evidence>
<accession>A0AAQ1GPR6</accession>
<sequence length="313" mass="34192">MVNPHASYEPLGSLPEDQRRLLLDIGPRWGQDIVGNRKTVIDCYTPLVAATPKDGIAVERDVSYGPHERHVLDVFLPPNAAAQDKPLDAIVFVHGGAFVRGNKSVNGQIYDNVCYWFATQGLVAINVEYRLADIAPYPGGAHDVTDALNFLHQNAQRFQIDPQRVFVIGHSAGGAHTATCLFDPAVTEASPPPPVAGLVLISARVAADVRPGNPNAKPVRTYFGDDESLYAVRSPLSHVARSAVPLMIAVAEFENPYLDEYGAQFFIEALRHRGVPPRLIQMRGHNHTSIVAHFNSGEDYLGREILHFIGSVP</sequence>
<dbReference type="PANTHER" id="PTHR48081:SF33">
    <property type="entry name" value="KYNURENINE FORMAMIDASE"/>
    <property type="match status" value="1"/>
</dbReference>